<proteinExistence type="predicted"/>
<evidence type="ECO:0000313" key="3">
    <source>
        <dbReference type="Proteomes" id="UP000295066"/>
    </source>
</evidence>
<sequence>MAAFLPAFLGMNVFAFVLMGWDKLMAKASVRRIPENTLLLVALMGGGAGAFLGMKMFRHKTQHPRFSIGLPVMAVIQAVALAYFAM</sequence>
<keyword evidence="1" id="KW-1133">Transmembrane helix</keyword>
<keyword evidence="1" id="KW-0812">Transmembrane</keyword>
<feature type="transmembrane region" description="Helical" evidence="1">
    <location>
        <begin position="66"/>
        <end position="85"/>
    </location>
</feature>
<dbReference type="OrthoDB" id="1080927at2"/>
<gene>
    <name evidence="2" type="ORF">C8D99_102257</name>
</gene>
<dbReference type="EMBL" id="SORI01000002">
    <property type="protein sequence ID" value="TDY63276.1"/>
    <property type="molecule type" value="Genomic_DNA"/>
</dbReference>
<name>A0A4R8MH03_9BACT</name>
<keyword evidence="1" id="KW-0472">Membrane</keyword>
<keyword evidence="3" id="KW-1185">Reference proteome</keyword>
<evidence type="ECO:0000313" key="2">
    <source>
        <dbReference type="EMBL" id="TDY63276.1"/>
    </source>
</evidence>
<dbReference type="Pfam" id="PF06961">
    <property type="entry name" value="DUF1294"/>
    <property type="match status" value="1"/>
</dbReference>
<dbReference type="InterPro" id="IPR010718">
    <property type="entry name" value="DUF1294"/>
</dbReference>
<dbReference type="Proteomes" id="UP000295066">
    <property type="component" value="Unassembled WGS sequence"/>
</dbReference>
<protein>
    <submittedName>
        <fullName evidence="2">Uncharacterized membrane protein YsdA (DUF1294 family)</fullName>
    </submittedName>
</protein>
<dbReference type="AlphaFoldDB" id="A0A4R8MH03"/>
<comment type="caution">
    <text evidence="2">The sequence shown here is derived from an EMBL/GenBank/DDBJ whole genome shotgun (WGS) entry which is preliminary data.</text>
</comment>
<accession>A0A4R8MH03</accession>
<evidence type="ECO:0000256" key="1">
    <source>
        <dbReference type="SAM" id="Phobius"/>
    </source>
</evidence>
<dbReference type="RefSeq" id="WP_133956280.1">
    <property type="nucleotide sequence ID" value="NZ_SORI01000002.1"/>
</dbReference>
<organism evidence="2 3">
    <name type="scientific">Aminivibrio pyruvatiphilus</name>
    <dbReference type="NCBI Taxonomy" id="1005740"/>
    <lineage>
        <taxon>Bacteria</taxon>
        <taxon>Thermotogati</taxon>
        <taxon>Synergistota</taxon>
        <taxon>Synergistia</taxon>
        <taxon>Synergistales</taxon>
        <taxon>Aminobacteriaceae</taxon>
        <taxon>Aminivibrio</taxon>
    </lineage>
</organism>
<reference evidence="2 3" key="1">
    <citation type="submission" date="2019-03" db="EMBL/GenBank/DDBJ databases">
        <title>Genomic Encyclopedia of Type Strains, Phase IV (KMG-IV): sequencing the most valuable type-strain genomes for metagenomic binning, comparative biology and taxonomic classification.</title>
        <authorList>
            <person name="Goeker M."/>
        </authorList>
    </citation>
    <scope>NUCLEOTIDE SEQUENCE [LARGE SCALE GENOMIC DNA]</scope>
    <source>
        <strain evidence="2 3">DSM 25964</strain>
    </source>
</reference>
<feature type="transmembrane region" description="Helical" evidence="1">
    <location>
        <begin position="39"/>
        <end position="57"/>
    </location>
</feature>